<sequence>MGNELSVQDGFMPVKTSQTEMMISRQAQEVQAAMVIAKKFPRDEYEAMQKIKRACQRQTLAEQAIYSYPKGGQNVSGPSIRLAEALAQTWGNIDYGVIELEQNNGSSEMMAYAWDLETNTRVTKIFTVEHVRDTKKGRVDLTDARDIYEATANFGARRMRACILGVIPGDVVDMAVEECKATQKKGYGDLPSQEKIAKIEKLFKKDFGVTKSQLEEYAGRNLADFGAEECTDLWGVYTALKNAQGKVEDYFKTVAKAEDPFNKEGKTNDLNQ</sequence>
<accession>A0A8J7H3Q8</accession>
<reference evidence="1" key="1">
    <citation type="submission" date="2020-12" db="EMBL/GenBank/DDBJ databases">
        <title>M. sibirica DSM 26468T genome.</title>
        <authorList>
            <person name="Thieme N."/>
            <person name="Rettenmaier R."/>
            <person name="Zverlov V."/>
            <person name="Liebl W."/>
        </authorList>
    </citation>
    <scope>NUCLEOTIDE SEQUENCE</scope>
    <source>
        <strain evidence="1">DSM 26468</strain>
    </source>
</reference>
<dbReference type="Proteomes" id="UP000623269">
    <property type="component" value="Unassembled WGS sequence"/>
</dbReference>
<name>A0A8J7H3Q8_9FIRM</name>
<evidence type="ECO:0000313" key="2">
    <source>
        <dbReference type="Proteomes" id="UP000623269"/>
    </source>
</evidence>
<dbReference type="RefSeq" id="WP_197661915.1">
    <property type="nucleotide sequence ID" value="NZ_JAEAGR010000013.1"/>
</dbReference>
<gene>
    <name evidence="1" type="ORF">I5677_12275</name>
</gene>
<evidence type="ECO:0000313" key="1">
    <source>
        <dbReference type="EMBL" id="MBH1941670.1"/>
    </source>
</evidence>
<proteinExistence type="predicted"/>
<dbReference type="EMBL" id="JAEAGR010000013">
    <property type="protein sequence ID" value="MBH1941670.1"/>
    <property type="molecule type" value="Genomic_DNA"/>
</dbReference>
<protein>
    <submittedName>
        <fullName evidence="1">Uncharacterized protein</fullName>
    </submittedName>
</protein>
<keyword evidence="2" id="KW-1185">Reference proteome</keyword>
<organism evidence="1 2">
    <name type="scientific">Mobilitalea sibirica</name>
    <dbReference type="NCBI Taxonomy" id="1462919"/>
    <lineage>
        <taxon>Bacteria</taxon>
        <taxon>Bacillati</taxon>
        <taxon>Bacillota</taxon>
        <taxon>Clostridia</taxon>
        <taxon>Lachnospirales</taxon>
        <taxon>Lachnospiraceae</taxon>
        <taxon>Mobilitalea</taxon>
    </lineage>
</organism>
<comment type="caution">
    <text evidence="1">The sequence shown here is derived from an EMBL/GenBank/DDBJ whole genome shotgun (WGS) entry which is preliminary data.</text>
</comment>
<dbReference type="AlphaFoldDB" id="A0A8J7H3Q8"/>